<sequence length="205" mass="22272">MQPHPQPPVVPPPAPRTNASPQPEVARHNVLGSGGQQIGQLTDYHDHRRDTDAASMRTAPPTYQTFIETQIERPVDSSSQHPSEAASATPIAIPSPNEVARRAILGGRGPLVVQNHSDPPSRTNSDASRITALPPYAEASRAMGPRMKKASRTQDTARLESRIQELERQIAQLAAQQTNTNTNTNTKRNTNTNTNLPPPQPPSEQ</sequence>
<keyword evidence="3" id="KW-1185">Reference proteome</keyword>
<feature type="region of interest" description="Disordered" evidence="1">
    <location>
        <begin position="1"/>
        <end position="61"/>
    </location>
</feature>
<feature type="region of interest" description="Disordered" evidence="1">
    <location>
        <begin position="111"/>
        <end position="158"/>
    </location>
</feature>
<feature type="region of interest" description="Disordered" evidence="1">
    <location>
        <begin position="171"/>
        <end position="205"/>
    </location>
</feature>
<feature type="region of interest" description="Disordered" evidence="1">
    <location>
        <begin position="73"/>
        <end position="95"/>
    </location>
</feature>
<dbReference type="GeneID" id="87810875"/>
<dbReference type="AlphaFoldDB" id="A0AAF0YCF4"/>
<accession>A0AAF0YCF4</accession>
<proteinExistence type="predicted"/>
<dbReference type="Proteomes" id="UP000827549">
    <property type="component" value="Chromosome 5"/>
</dbReference>
<name>A0AAF0YCF4_9TREE</name>
<organism evidence="2 3">
    <name type="scientific">Vanrija pseudolonga</name>
    <dbReference type="NCBI Taxonomy" id="143232"/>
    <lineage>
        <taxon>Eukaryota</taxon>
        <taxon>Fungi</taxon>
        <taxon>Dikarya</taxon>
        <taxon>Basidiomycota</taxon>
        <taxon>Agaricomycotina</taxon>
        <taxon>Tremellomycetes</taxon>
        <taxon>Trichosporonales</taxon>
        <taxon>Trichosporonaceae</taxon>
        <taxon>Vanrija</taxon>
    </lineage>
</organism>
<feature type="compositionally biased region" description="Low complexity" evidence="1">
    <location>
        <begin position="178"/>
        <end position="195"/>
    </location>
</feature>
<feature type="compositionally biased region" description="Pro residues" evidence="1">
    <location>
        <begin position="1"/>
        <end position="15"/>
    </location>
</feature>
<feature type="compositionally biased region" description="Basic and acidic residues" evidence="1">
    <location>
        <begin position="43"/>
        <end position="52"/>
    </location>
</feature>
<evidence type="ECO:0000313" key="3">
    <source>
        <dbReference type="Proteomes" id="UP000827549"/>
    </source>
</evidence>
<dbReference type="EMBL" id="CP086718">
    <property type="protein sequence ID" value="WOO84183.1"/>
    <property type="molecule type" value="Genomic_DNA"/>
</dbReference>
<gene>
    <name evidence="2" type="ORF">LOC62_05G007703</name>
</gene>
<feature type="compositionally biased region" description="Pro residues" evidence="1">
    <location>
        <begin position="196"/>
        <end position="205"/>
    </location>
</feature>
<reference evidence="2" key="1">
    <citation type="submission" date="2023-10" db="EMBL/GenBank/DDBJ databases">
        <authorList>
            <person name="Noh H."/>
        </authorList>
    </citation>
    <scope>NUCLEOTIDE SEQUENCE</scope>
    <source>
        <strain evidence="2">DUCC4014</strain>
    </source>
</reference>
<protein>
    <submittedName>
        <fullName evidence="2">Uncharacterized protein</fullName>
    </submittedName>
</protein>
<feature type="compositionally biased region" description="Polar residues" evidence="1">
    <location>
        <begin position="114"/>
        <end position="128"/>
    </location>
</feature>
<evidence type="ECO:0000256" key="1">
    <source>
        <dbReference type="SAM" id="MobiDB-lite"/>
    </source>
</evidence>
<evidence type="ECO:0000313" key="2">
    <source>
        <dbReference type="EMBL" id="WOO84183.1"/>
    </source>
</evidence>
<feature type="compositionally biased region" description="Low complexity" evidence="1">
    <location>
        <begin position="82"/>
        <end position="95"/>
    </location>
</feature>
<dbReference type="RefSeq" id="XP_062630209.1">
    <property type="nucleotide sequence ID" value="XM_062774225.1"/>
</dbReference>